<evidence type="ECO:0000313" key="2">
    <source>
        <dbReference type="Proteomes" id="UP001054837"/>
    </source>
</evidence>
<comment type="caution">
    <text evidence="1">The sequence shown here is derived from an EMBL/GenBank/DDBJ whole genome shotgun (WGS) entry which is preliminary data.</text>
</comment>
<organism evidence="1 2">
    <name type="scientific">Caerostris darwini</name>
    <dbReference type="NCBI Taxonomy" id="1538125"/>
    <lineage>
        <taxon>Eukaryota</taxon>
        <taxon>Metazoa</taxon>
        <taxon>Ecdysozoa</taxon>
        <taxon>Arthropoda</taxon>
        <taxon>Chelicerata</taxon>
        <taxon>Arachnida</taxon>
        <taxon>Araneae</taxon>
        <taxon>Araneomorphae</taxon>
        <taxon>Entelegynae</taxon>
        <taxon>Araneoidea</taxon>
        <taxon>Araneidae</taxon>
        <taxon>Caerostris</taxon>
    </lineage>
</organism>
<keyword evidence="2" id="KW-1185">Reference proteome</keyword>
<accession>A0AAV4T4R8</accession>
<dbReference type="Proteomes" id="UP001054837">
    <property type="component" value="Unassembled WGS sequence"/>
</dbReference>
<proteinExistence type="predicted"/>
<dbReference type="AlphaFoldDB" id="A0AAV4T4R8"/>
<sequence length="126" mass="13629">MKERPAKMYARAKCRFLRHTSPRLDMAKGQGSPRKNSSFQINAIIRQLYAIACWKSGIYPGEGGNKDKNRLVGGPLSVCLSDKGSGRGTPLASAHPVIRLLLLVTPNHEIAGNRKGVVSIISMSSA</sequence>
<dbReference type="EMBL" id="BPLQ01009040">
    <property type="protein sequence ID" value="GIY41250.1"/>
    <property type="molecule type" value="Genomic_DNA"/>
</dbReference>
<protein>
    <submittedName>
        <fullName evidence="1">Uncharacterized protein</fullName>
    </submittedName>
</protein>
<gene>
    <name evidence="1" type="ORF">CDAR_303711</name>
</gene>
<name>A0AAV4T4R8_9ARAC</name>
<reference evidence="1 2" key="1">
    <citation type="submission" date="2021-06" db="EMBL/GenBank/DDBJ databases">
        <title>Caerostris darwini draft genome.</title>
        <authorList>
            <person name="Kono N."/>
            <person name="Arakawa K."/>
        </authorList>
    </citation>
    <scope>NUCLEOTIDE SEQUENCE [LARGE SCALE GENOMIC DNA]</scope>
</reference>
<evidence type="ECO:0000313" key="1">
    <source>
        <dbReference type="EMBL" id="GIY41250.1"/>
    </source>
</evidence>